<keyword evidence="1" id="KW-1133">Transmembrane helix</keyword>
<feature type="transmembrane region" description="Helical" evidence="1">
    <location>
        <begin position="6"/>
        <end position="28"/>
    </location>
</feature>
<dbReference type="eggNOG" id="ENOG503304K">
    <property type="taxonomic scope" value="Bacteria"/>
</dbReference>
<dbReference type="Proteomes" id="UP000001726">
    <property type="component" value="Chromosome"/>
</dbReference>
<keyword evidence="1" id="KW-0472">Membrane</keyword>
<proteinExistence type="predicted"/>
<keyword evidence="3" id="KW-1185">Reference proteome</keyword>
<evidence type="ECO:0000313" key="3">
    <source>
        <dbReference type="Proteomes" id="UP000001726"/>
    </source>
</evidence>
<dbReference type="AlphaFoldDB" id="B2VCC7"/>
<dbReference type="KEGG" id="eta:ETA_34710"/>
<protein>
    <submittedName>
        <fullName evidence="2">Uncharacterized protein</fullName>
    </submittedName>
</protein>
<reference evidence="2 3" key="1">
    <citation type="journal article" date="2008" name="Environ. Microbiol.">
        <title>The genome of Erwinia tasmaniensis strain Et1/99, a non-pathogenic bacterium in the genus Erwinia.</title>
        <authorList>
            <person name="Kube M."/>
            <person name="Migdoll A.M."/>
            <person name="Mueller I."/>
            <person name="Kuhl H."/>
            <person name="Beck A."/>
            <person name="Reinhardt R."/>
            <person name="Geider K."/>
        </authorList>
    </citation>
    <scope>NUCLEOTIDE SEQUENCE [LARGE SCALE GENOMIC DNA]</scope>
    <source>
        <strain evidence="3">DSM 17950 / CFBP 7177 / CIP 109463 / NCPPB 4357 / Et1/99</strain>
    </source>
</reference>
<accession>B2VCC7</accession>
<feature type="transmembrane region" description="Helical" evidence="1">
    <location>
        <begin position="49"/>
        <end position="68"/>
    </location>
</feature>
<feature type="transmembrane region" description="Helical" evidence="1">
    <location>
        <begin position="104"/>
        <end position="124"/>
    </location>
</feature>
<name>B2VCC7_ERWT9</name>
<evidence type="ECO:0000313" key="2">
    <source>
        <dbReference type="EMBL" id="CAO98517.1"/>
    </source>
</evidence>
<dbReference type="HOGENOM" id="CLU_154631_1_0_6"/>
<sequence>MIAHYGALVIVGVGVICFIASIISYAFNRKKYYTLLSLFQKEHIFPTPYSFHCLVGFFGAAPIVYFFLGLKREKKILFVKMDDKAYSFFDNKNVELTKWMPTFYYLWNISMACCSFVIICGIVIKIKLKYFL</sequence>
<dbReference type="STRING" id="465817.ETA_34710"/>
<gene>
    <name evidence="2" type="ordered locus">ETA_34710</name>
</gene>
<evidence type="ECO:0000256" key="1">
    <source>
        <dbReference type="SAM" id="Phobius"/>
    </source>
</evidence>
<dbReference type="EMBL" id="CU468135">
    <property type="protein sequence ID" value="CAO98517.1"/>
    <property type="molecule type" value="Genomic_DNA"/>
</dbReference>
<organism evidence="2 3">
    <name type="scientific">Erwinia tasmaniensis (strain DSM 17950 / CFBP 7177 / CIP 109463 / NCPPB 4357 / Et1/99)</name>
    <dbReference type="NCBI Taxonomy" id="465817"/>
    <lineage>
        <taxon>Bacteria</taxon>
        <taxon>Pseudomonadati</taxon>
        <taxon>Pseudomonadota</taxon>
        <taxon>Gammaproteobacteria</taxon>
        <taxon>Enterobacterales</taxon>
        <taxon>Erwiniaceae</taxon>
        <taxon>Erwinia</taxon>
    </lineage>
</organism>
<keyword evidence="1" id="KW-0812">Transmembrane</keyword>